<dbReference type="EMBL" id="CP046401">
    <property type="protein sequence ID" value="QGY42342.1"/>
    <property type="molecule type" value="Genomic_DNA"/>
</dbReference>
<protein>
    <submittedName>
        <fullName evidence="2">DUF4924 family protein</fullName>
    </submittedName>
</protein>
<dbReference type="Pfam" id="PF16271">
    <property type="entry name" value="DUF4924"/>
    <property type="match status" value="1"/>
</dbReference>
<feature type="coiled-coil region" evidence="1">
    <location>
        <begin position="106"/>
        <end position="133"/>
    </location>
</feature>
<keyword evidence="3" id="KW-1185">Reference proteome</keyword>
<dbReference type="InterPro" id="IPR032574">
    <property type="entry name" value="DUF4924"/>
</dbReference>
<evidence type="ECO:0000313" key="2">
    <source>
        <dbReference type="EMBL" id="QGY42342.1"/>
    </source>
</evidence>
<gene>
    <name evidence="2" type="ORF">GM418_01325</name>
</gene>
<evidence type="ECO:0000313" key="3">
    <source>
        <dbReference type="Proteomes" id="UP000428260"/>
    </source>
</evidence>
<sequence>MLVAKKKRKENIAEYILYIYQVEDLIRAFRLDMNLIENQLVTNYGVDENTSKEITDWYSNLVIMMDKEGIREQGHLQFLVNLINDVNQIHLKLIETGIDGSYVSTYQAVAGLITELKQKNKEAKNDVDLAITAIYGFLLLKMQKKTISDETTEAIKRISRWLGLLSEMYKKYEDGDLEF</sequence>
<accession>A0A6I6JQ46</accession>
<dbReference type="Proteomes" id="UP000428260">
    <property type="component" value="Chromosome"/>
</dbReference>
<reference evidence="2 3" key="1">
    <citation type="submission" date="2019-11" db="EMBL/GenBank/DDBJ databases">
        <authorList>
            <person name="Zheng R.K."/>
            <person name="Sun C.M."/>
        </authorList>
    </citation>
    <scope>NUCLEOTIDE SEQUENCE [LARGE SCALE GENOMIC DNA]</scope>
    <source>
        <strain evidence="2 3">WC007</strain>
    </source>
</reference>
<dbReference type="RefSeq" id="WP_158862406.1">
    <property type="nucleotide sequence ID" value="NZ_CP046401.1"/>
</dbReference>
<dbReference type="AlphaFoldDB" id="A0A6I6JQ46"/>
<dbReference type="KEGG" id="mcos:GM418_01325"/>
<organism evidence="2 3">
    <name type="scientific">Maribellus comscasis</name>
    <dbReference type="NCBI Taxonomy" id="2681766"/>
    <lineage>
        <taxon>Bacteria</taxon>
        <taxon>Pseudomonadati</taxon>
        <taxon>Bacteroidota</taxon>
        <taxon>Bacteroidia</taxon>
        <taxon>Marinilabiliales</taxon>
        <taxon>Prolixibacteraceae</taxon>
        <taxon>Maribellus</taxon>
    </lineage>
</organism>
<proteinExistence type="predicted"/>
<keyword evidence="1" id="KW-0175">Coiled coil</keyword>
<evidence type="ECO:0000256" key="1">
    <source>
        <dbReference type="SAM" id="Coils"/>
    </source>
</evidence>
<name>A0A6I6JQ46_9BACT</name>